<evidence type="ECO:0000313" key="3">
    <source>
        <dbReference type="EMBL" id="MFC5058300.1"/>
    </source>
</evidence>
<dbReference type="InterPro" id="IPR035992">
    <property type="entry name" value="Ricin_B-like_lectins"/>
</dbReference>
<dbReference type="SUPFAM" id="SSF50370">
    <property type="entry name" value="Ricin B-like lectins"/>
    <property type="match status" value="1"/>
</dbReference>
<accession>A0ABV9Y9L3</accession>
<name>A0ABV9Y9L3_9PSEU</name>
<dbReference type="Proteomes" id="UP001595833">
    <property type="component" value="Unassembled WGS sequence"/>
</dbReference>
<dbReference type="InterPro" id="IPR000772">
    <property type="entry name" value="Ricin_B_lectin"/>
</dbReference>
<feature type="signal peptide" evidence="1">
    <location>
        <begin position="1"/>
        <end position="29"/>
    </location>
</feature>
<keyword evidence="1" id="KW-0732">Signal</keyword>
<organism evidence="3 4">
    <name type="scientific">Saccharothrix xinjiangensis</name>
    <dbReference type="NCBI Taxonomy" id="204798"/>
    <lineage>
        <taxon>Bacteria</taxon>
        <taxon>Bacillati</taxon>
        <taxon>Actinomycetota</taxon>
        <taxon>Actinomycetes</taxon>
        <taxon>Pseudonocardiales</taxon>
        <taxon>Pseudonocardiaceae</taxon>
        <taxon>Saccharothrix</taxon>
    </lineage>
</organism>
<comment type="caution">
    <text evidence="3">The sequence shown here is derived from an EMBL/GenBank/DDBJ whole genome shotgun (WGS) entry which is preliminary data.</text>
</comment>
<gene>
    <name evidence="3" type="ORF">ACFPFM_31695</name>
</gene>
<dbReference type="EMBL" id="JBHSJB010000031">
    <property type="protein sequence ID" value="MFC5058300.1"/>
    <property type="molecule type" value="Genomic_DNA"/>
</dbReference>
<dbReference type="Pfam" id="PF00652">
    <property type="entry name" value="Ricin_B_lectin"/>
    <property type="match status" value="1"/>
</dbReference>
<dbReference type="SMART" id="SM00458">
    <property type="entry name" value="RICIN"/>
    <property type="match status" value="1"/>
</dbReference>
<feature type="chain" id="PRO_5046006556" evidence="1">
    <location>
        <begin position="30"/>
        <end position="171"/>
    </location>
</feature>
<dbReference type="CDD" id="cd00161">
    <property type="entry name" value="beta-trefoil_Ricin-like"/>
    <property type="match status" value="1"/>
</dbReference>
<dbReference type="Gene3D" id="2.80.10.50">
    <property type="match status" value="2"/>
</dbReference>
<evidence type="ECO:0000256" key="1">
    <source>
        <dbReference type="SAM" id="SignalP"/>
    </source>
</evidence>
<dbReference type="RefSeq" id="WP_344037762.1">
    <property type="nucleotide sequence ID" value="NZ_BAAAKE010000008.1"/>
</dbReference>
<keyword evidence="4" id="KW-1185">Reference proteome</keyword>
<feature type="domain" description="Ricin B lectin" evidence="2">
    <location>
        <begin position="34"/>
        <end position="163"/>
    </location>
</feature>
<dbReference type="PROSITE" id="PS50231">
    <property type="entry name" value="RICIN_B_LECTIN"/>
    <property type="match status" value="1"/>
</dbReference>
<protein>
    <submittedName>
        <fullName evidence="3">RICIN domain-containing protein</fullName>
    </submittedName>
</protein>
<evidence type="ECO:0000259" key="2">
    <source>
        <dbReference type="SMART" id="SM00458"/>
    </source>
</evidence>
<sequence length="171" mass="18291">MTARRLAATAFAVLATAGTVVLPALPASASISASAINTFINRMTNLCLEVPDSSTESNKPVRQALCSGGTNQWWEFVPSTSIGYGQYRNVSSRMCLEVRDGSDSPGATIQQNHCADVPNQKWYYDSSTGYLRPLHSSGNCAAAVSSQNLAAVRQYPCSPAGTVFPFWQTGF</sequence>
<proteinExistence type="predicted"/>
<reference evidence="4" key="1">
    <citation type="journal article" date="2019" name="Int. J. Syst. Evol. Microbiol.">
        <title>The Global Catalogue of Microorganisms (GCM) 10K type strain sequencing project: providing services to taxonomists for standard genome sequencing and annotation.</title>
        <authorList>
            <consortium name="The Broad Institute Genomics Platform"/>
            <consortium name="The Broad Institute Genome Sequencing Center for Infectious Disease"/>
            <person name="Wu L."/>
            <person name="Ma J."/>
        </authorList>
    </citation>
    <scope>NUCLEOTIDE SEQUENCE [LARGE SCALE GENOMIC DNA]</scope>
    <source>
        <strain evidence="4">KCTC 12848</strain>
    </source>
</reference>
<evidence type="ECO:0000313" key="4">
    <source>
        <dbReference type="Proteomes" id="UP001595833"/>
    </source>
</evidence>